<protein>
    <submittedName>
        <fullName evidence="3">Uncharacterized protein</fullName>
    </submittedName>
</protein>
<feature type="region of interest" description="Disordered" evidence="1">
    <location>
        <begin position="33"/>
        <end position="68"/>
    </location>
</feature>
<evidence type="ECO:0000313" key="3">
    <source>
        <dbReference type="EMBL" id="TFE23183.1"/>
    </source>
</evidence>
<name>A0A4Y8LPK1_9BACL</name>
<dbReference type="AlphaFoldDB" id="A0A4Y8LPK1"/>
<evidence type="ECO:0000256" key="1">
    <source>
        <dbReference type="SAM" id="MobiDB-lite"/>
    </source>
</evidence>
<comment type="caution">
    <text evidence="3">The sequence shown here is derived from an EMBL/GenBank/DDBJ whole genome shotgun (WGS) entry which is preliminary data.</text>
</comment>
<keyword evidence="2" id="KW-0732">Signal</keyword>
<feature type="signal peptide" evidence="2">
    <location>
        <begin position="1"/>
        <end position="29"/>
    </location>
</feature>
<accession>A0A4Y8LPK1</accession>
<reference evidence="3 4" key="1">
    <citation type="submission" date="2019-03" db="EMBL/GenBank/DDBJ databases">
        <title>Cohnella endophytica sp. nov., a novel endophytic bacterium isolated from bark of Sonneratia apetala.</title>
        <authorList>
            <person name="Tuo L."/>
        </authorList>
    </citation>
    <scope>NUCLEOTIDE SEQUENCE [LARGE SCALE GENOMIC DNA]</scope>
    <source>
        <strain evidence="3 4">CCTCC AB 208254</strain>
    </source>
</reference>
<keyword evidence="4" id="KW-1185">Reference proteome</keyword>
<evidence type="ECO:0000313" key="4">
    <source>
        <dbReference type="Proteomes" id="UP000297900"/>
    </source>
</evidence>
<feature type="chain" id="PRO_5039379017" evidence="2">
    <location>
        <begin position="30"/>
        <end position="68"/>
    </location>
</feature>
<proteinExistence type="predicted"/>
<evidence type="ECO:0000256" key="2">
    <source>
        <dbReference type="SAM" id="SignalP"/>
    </source>
</evidence>
<dbReference type="Proteomes" id="UP000297900">
    <property type="component" value="Unassembled WGS sequence"/>
</dbReference>
<organism evidence="3 4">
    <name type="scientific">Cohnella luojiensis</name>
    <dbReference type="NCBI Taxonomy" id="652876"/>
    <lineage>
        <taxon>Bacteria</taxon>
        <taxon>Bacillati</taxon>
        <taxon>Bacillota</taxon>
        <taxon>Bacilli</taxon>
        <taxon>Bacillales</taxon>
        <taxon>Paenibacillaceae</taxon>
        <taxon>Cohnella</taxon>
    </lineage>
</organism>
<dbReference type="PROSITE" id="PS51257">
    <property type="entry name" value="PROKAR_LIPOPROTEIN"/>
    <property type="match status" value="1"/>
</dbReference>
<dbReference type="OrthoDB" id="10008009at2"/>
<dbReference type="EMBL" id="SOMN01000037">
    <property type="protein sequence ID" value="TFE23183.1"/>
    <property type="molecule type" value="Genomic_DNA"/>
</dbReference>
<gene>
    <name evidence="3" type="ORF">E2980_19800</name>
</gene>
<sequence>MESKTNNRKWITILLTATMSVALLFGATACNDNGNNGGTDVVVEDNTPDASVPAESGAVESPSASAAE</sequence>
<dbReference type="RefSeq" id="WP_135153980.1">
    <property type="nucleotide sequence ID" value="NZ_SOMN01000037.1"/>
</dbReference>